<keyword evidence="1" id="KW-0489">Methyltransferase</keyword>
<evidence type="ECO:0000256" key="1">
    <source>
        <dbReference type="ARBA" id="ARBA00022603"/>
    </source>
</evidence>
<accession>A0ABM3I1Y0</accession>
<protein>
    <submittedName>
        <fullName evidence="6">Loganic acid O-methyltransferase-like</fullName>
    </submittedName>
</protein>
<keyword evidence="4" id="KW-0460">Magnesium</keyword>
<reference evidence="6" key="1">
    <citation type="submission" date="2025-08" db="UniProtKB">
        <authorList>
            <consortium name="RefSeq"/>
        </authorList>
    </citation>
    <scope>IDENTIFICATION</scope>
    <source>
        <tissue evidence="6">Seedling</tissue>
    </source>
</reference>
<dbReference type="Gene3D" id="1.10.1200.270">
    <property type="entry name" value="Methyltransferase, alpha-helical capping domain"/>
    <property type="match status" value="1"/>
</dbReference>
<dbReference type="Proteomes" id="UP001652623">
    <property type="component" value="Chromosome 12"/>
</dbReference>
<dbReference type="InterPro" id="IPR005299">
    <property type="entry name" value="MeTrfase_7"/>
</dbReference>
<evidence type="ECO:0000313" key="5">
    <source>
        <dbReference type="Proteomes" id="UP001652623"/>
    </source>
</evidence>
<keyword evidence="2" id="KW-0808">Transferase</keyword>
<evidence type="ECO:0000256" key="4">
    <source>
        <dbReference type="ARBA" id="ARBA00022842"/>
    </source>
</evidence>
<evidence type="ECO:0000313" key="6">
    <source>
        <dbReference type="RefSeq" id="XP_048318959.2"/>
    </source>
</evidence>
<gene>
    <name evidence="6" type="primary">LOC125418723</name>
</gene>
<dbReference type="RefSeq" id="XP_048318959.2">
    <property type="nucleotide sequence ID" value="XM_048463002.2"/>
</dbReference>
<dbReference type="Gene3D" id="3.40.50.150">
    <property type="entry name" value="Vaccinia Virus protein VP39"/>
    <property type="match status" value="1"/>
</dbReference>
<name>A0ABM3I1Y0_ZIZJJ</name>
<dbReference type="InterPro" id="IPR042086">
    <property type="entry name" value="MeTrfase_capping"/>
</dbReference>
<sequence>MAEAVSNLPPLDGKNGGVKPVPGLVLMNGGNGTYSYSKNSYYQKFSANAEREKIEEEIVEKLDVENLLTSSNNTIRIADLGCATGPNTFTTMESALEAIKRKYQTQCPNSPLMPEFQVFFNDQVMNDFNTLFTSLPHEREYFAVGVPGSFYGRLFPQSSLHFVHSSFALHWLSKLPSELEDESSPAWNKGRIHYTNAPEEVVKAYAGQFDEDMGRFLDARAKEMVSGGMLVMIMSGIPKGMPYSFIPNGMMYDSMATSLLELAKEGLIKESQVDSFNLPYYAASPEEMVGIVERKGHFMVDRVELTNPASWLQGPVNIPIFLMHVRAAMEGHFAKHFGHQIIDQFFQRLETKLLDNFDLFNSRCHEKVQLSVVLRRK</sequence>
<dbReference type="PANTHER" id="PTHR31009">
    <property type="entry name" value="S-ADENOSYL-L-METHIONINE:CARBOXYL METHYLTRANSFERASE FAMILY PROTEIN"/>
    <property type="match status" value="1"/>
</dbReference>
<keyword evidence="3" id="KW-0479">Metal-binding</keyword>
<evidence type="ECO:0000256" key="2">
    <source>
        <dbReference type="ARBA" id="ARBA00022679"/>
    </source>
</evidence>
<dbReference type="SUPFAM" id="SSF53335">
    <property type="entry name" value="S-adenosyl-L-methionine-dependent methyltransferases"/>
    <property type="match status" value="1"/>
</dbReference>
<evidence type="ECO:0000256" key="3">
    <source>
        <dbReference type="ARBA" id="ARBA00022723"/>
    </source>
</evidence>
<organism evidence="5 6">
    <name type="scientific">Ziziphus jujuba</name>
    <name type="common">Chinese jujube</name>
    <name type="synonym">Ziziphus sativa</name>
    <dbReference type="NCBI Taxonomy" id="326968"/>
    <lineage>
        <taxon>Eukaryota</taxon>
        <taxon>Viridiplantae</taxon>
        <taxon>Streptophyta</taxon>
        <taxon>Embryophyta</taxon>
        <taxon>Tracheophyta</taxon>
        <taxon>Spermatophyta</taxon>
        <taxon>Magnoliopsida</taxon>
        <taxon>eudicotyledons</taxon>
        <taxon>Gunneridae</taxon>
        <taxon>Pentapetalae</taxon>
        <taxon>rosids</taxon>
        <taxon>fabids</taxon>
        <taxon>Rosales</taxon>
        <taxon>Rhamnaceae</taxon>
        <taxon>Paliureae</taxon>
        <taxon>Ziziphus</taxon>
    </lineage>
</organism>
<dbReference type="GeneID" id="125418723"/>
<keyword evidence="5" id="KW-1185">Reference proteome</keyword>
<proteinExistence type="predicted"/>
<dbReference type="InterPro" id="IPR029063">
    <property type="entry name" value="SAM-dependent_MTases_sf"/>
</dbReference>
<dbReference type="Pfam" id="PF03492">
    <property type="entry name" value="Methyltransf_7"/>
    <property type="match status" value="1"/>
</dbReference>